<evidence type="ECO:0000313" key="1">
    <source>
        <dbReference type="EMBL" id="KAJ8634604.1"/>
    </source>
</evidence>
<reference evidence="1 2" key="1">
    <citation type="journal article" date="2022" name="Hortic Res">
        <title>A haplotype resolved chromosomal level avocado genome allows analysis of novel avocado genes.</title>
        <authorList>
            <person name="Nath O."/>
            <person name="Fletcher S.J."/>
            <person name="Hayward A."/>
            <person name="Shaw L.M."/>
            <person name="Masouleh A.K."/>
            <person name="Furtado A."/>
            <person name="Henry R.J."/>
            <person name="Mitter N."/>
        </authorList>
    </citation>
    <scope>NUCLEOTIDE SEQUENCE [LARGE SCALE GENOMIC DNA]</scope>
    <source>
        <strain evidence="2">cv. Hass</strain>
    </source>
</reference>
<organism evidence="1 2">
    <name type="scientific">Persea americana</name>
    <name type="common">Avocado</name>
    <dbReference type="NCBI Taxonomy" id="3435"/>
    <lineage>
        <taxon>Eukaryota</taxon>
        <taxon>Viridiplantae</taxon>
        <taxon>Streptophyta</taxon>
        <taxon>Embryophyta</taxon>
        <taxon>Tracheophyta</taxon>
        <taxon>Spermatophyta</taxon>
        <taxon>Magnoliopsida</taxon>
        <taxon>Magnoliidae</taxon>
        <taxon>Laurales</taxon>
        <taxon>Lauraceae</taxon>
        <taxon>Persea</taxon>
    </lineage>
</organism>
<keyword evidence="2" id="KW-1185">Reference proteome</keyword>
<sequence length="154" mass="16615">MWLLYLLFPLIGAQACVPSKSSLPGVGGGHYRIDGYVHSMLLRSAAALELKTGSRAGERDRPSLFPSGVVPTCSPASNRQQLSTCRSHSVRRIGSKMIRIRGPHAPRVPPASHTPYTQKTPPSSPGPPSKSTMNPHRPSGVAHFDEWGLQTTIN</sequence>
<comment type="caution">
    <text evidence="1">The sequence shown here is derived from an EMBL/GenBank/DDBJ whole genome shotgun (WGS) entry which is preliminary data.</text>
</comment>
<name>A0ACC2LNI1_PERAE</name>
<dbReference type="Proteomes" id="UP001234297">
    <property type="component" value="Chromosome 3"/>
</dbReference>
<protein>
    <submittedName>
        <fullName evidence="1">Uncharacterized protein</fullName>
    </submittedName>
</protein>
<evidence type="ECO:0000313" key="2">
    <source>
        <dbReference type="Proteomes" id="UP001234297"/>
    </source>
</evidence>
<gene>
    <name evidence="1" type="ORF">MRB53_008871</name>
</gene>
<dbReference type="EMBL" id="CM056811">
    <property type="protein sequence ID" value="KAJ8634604.1"/>
    <property type="molecule type" value="Genomic_DNA"/>
</dbReference>
<proteinExistence type="predicted"/>
<accession>A0ACC2LNI1</accession>